<proteinExistence type="predicted"/>
<feature type="repeat" description="ANK" evidence="3">
    <location>
        <begin position="181"/>
        <end position="213"/>
    </location>
</feature>
<reference evidence="5" key="1">
    <citation type="submission" date="2025-08" db="UniProtKB">
        <authorList>
            <consortium name="RefSeq"/>
        </authorList>
    </citation>
    <scope>IDENTIFICATION</scope>
</reference>
<evidence type="ECO:0000256" key="2">
    <source>
        <dbReference type="ARBA" id="ARBA00023043"/>
    </source>
</evidence>
<sequence length="974" mass="112990">MAFYSDKDKALLRAVRQGNTKQVEKILQSNGLVIDHNWMDYTLLLTAFKRHYTDIIELLLKIGCRVKRVPESNVFKIPVHYAVRMRDASILKKLLDKGATVYDRNGSRRTPICLAMEAQQFSMVDTLLSMYDFENINPFDPGDIDHFLIACERNMLKVIKNFVEHGISVNNFIYYKSFHLRGFTPLHIAVKNMCLETVNFLLSKGADIVARNCEQRTPLHVANQIRENKNSARIEAIIDSLLLSAYTTCANPIDDNGVSHFHIACTRNNVDIVQRFLHCKVDINHRRFEKYQTFDLYSALHYAVYYNCIRVVELLLNRNVNVNAVAKGECLPLHIAILHGNTKIVKLILKRDEVDIIGYNMKFGSLLHYAFNCEHKNFDIIDMLLQRVPKTRNIRDKYLLSYLHIACTRNNPEVVKKILKNKVYINERVTSNAIFFAGYTPLHFAVKYNCKSIVQLLLEHNADTNVQEANKLTPLHLACVQNLTKFYELIYKYKEELAHKWNPVIDWKKNHEDQIEIVKLLLKRNANVNATDDTYCTPLFYAHGFRPKSIKKEIEKRLKITVNNTLEQIILKELNARRKKIVDLLLSHNADVNIPDYRNRTMLYFASEREEETDNLVEMAELFLKHGANINAADTNCITPLHLAVKYRITKLVEVFLSHNANINCVESFNFSTPLHLALTLGKYKLVLKEMIKLLIEKGADVNAKQMDGKTPLHIACLTKNYYAVYKLLQYGADINSEDKDGYNALHFNFAMYGFNNNSSTKVELVHHIKKLKVIGYYISENVISFYLKLDENEINANFKADNNGNNCIFQNENDEFIKKCRSEIEKMKLTKIDSYSSLYNILFKNPNEMVRHIKNDNLQKILIAENFERYFPLYGYLLKLQYKKGLERSFILKPAKESLKFITGLRLPDLCYEYILNYLNTTNMENLINCRSTTSSLKRKLGTIACAEDCKSLTKYQRLTNIHSPDTKQFDIP</sequence>
<protein>
    <submittedName>
        <fullName evidence="5">Ankyrin-3-like</fullName>
    </submittedName>
</protein>
<dbReference type="PROSITE" id="PS50297">
    <property type="entry name" value="ANK_REP_REGION"/>
    <property type="match status" value="6"/>
</dbReference>
<dbReference type="SUPFAM" id="SSF48403">
    <property type="entry name" value="Ankyrin repeat"/>
    <property type="match status" value="2"/>
</dbReference>
<dbReference type="SMART" id="SM00248">
    <property type="entry name" value="ANK"/>
    <property type="match status" value="18"/>
</dbReference>
<dbReference type="KEGG" id="csol:105367868"/>
<gene>
    <name evidence="5" type="primary">LOC105367868</name>
</gene>
<dbReference type="InterPro" id="IPR036770">
    <property type="entry name" value="Ankyrin_rpt-contain_sf"/>
</dbReference>
<dbReference type="Gene3D" id="1.25.40.20">
    <property type="entry name" value="Ankyrin repeat-containing domain"/>
    <property type="match status" value="7"/>
</dbReference>
<dbReference type="PANTHER" id="PTHR24161">
    <property type="entry name" value="ANK_REP_REGION DOMAIN-CONTAINING PROTEIN-RELATED"/>
    <property type="match status" value="1"/>
</dbReference>
<dbReference type="GeneID" id="105367868"/>
<dbReference type="InterPro" id="IPR002110">
    <property type="entry name" value="Ankyrin_rpt"/>
</dbReference>
<organism evidence="4 5">
    <name type="scientific">Ceratosolen solmsi marchali</name>
    <dbReference type="NCBI Taxonomy" id="326594"/>
    <lineage>
        <taxon>Eukaryota</taxon>
        <taxon>Metazoa</taxon>
        <taxon>Ecdysozoa</taxon>
        <taxon>Arthropoda</taxon>
        <taxon>Hexapoda</taxon>
        <taxon>Insecta</taxon>
        <taxon>Pterygota</taxon>
        <taxon>Neoptera</taxon>
        <taxon>Endopterygota</taxon>
        <taxon>Hymenoptera</taxon>
        <taxon>Apocrita</taxon>
        <taxon>Proctotrupomorpha</taxon>
        <taxon>Chalcidoidea</taxon>
        <taxon>Agaonidae</taxon>
        <taxon>Agaoninae</taxon>
        <taxon>Ceratosolen</taxon>
    </lineage>
</organism>
<feature type="repeat" description="ANK" evidence="3">
    <location>
        <begin position="708"/>
        <end position="740"/>
    </location>
</feature>
<feature type="repeat" description="ANK" evidence="3">
    <location>
        <begin position="598"/>
        <end position="635"/>
    </location>
</feature>
<feature type="repeat" description="ANK" evidence="3">
    <location>
        <begin position="636"/>
        <end position="668"/>
    </location>
</feature>
<keyword evidence="2 3" id="KW-0040">ANK repeat</keyword>
<dbReference type="Pfam" id="PF12796">
    <property type="entry name" value="Ank_2"/>
    <property type="match status" value="4"/>
</dbReference>
<dbReference type="PANTHER" id="PTHR24161:SF124">
    <property type="entry name" value="TRANSIENT RECEPTOR POTENTIAL CHANNEL PYREXIA"/>
    <property type="match status" value="1"/>
</dbReference>
<evidence type="ECO:0000313" key="5">
    <source>
        <dbReference type="RefSeq" id="XP_011505004.1"/>
    </source>
</evidence>
<dbReference type="Proteomes" id="UP000695007">
    <property type="component" value="Unplaced"/>
</dbReference>
<keyword evidence="4" id="KW-1185">Reference proteome</keyword>
<feature type="repeat" description="ANK" evidence="3">
    <location>
        <begin position="437"/>
        <end position="469"/>
    </location>
</feature>
<accession>A0AAJ6YV48</accession>
<evidence type="ECO:0000256" key="1">
    <source>
        <dbReference type="ARBA" id="ARBA00022737"/>
    </source>
</evidence>
<name>A0AAJ6YV48_9HYME</name>
<dbReference type="RefSeq" id="XP_011505004.1">
    <property type="nucleotide sequence ID" value="XM_011506702.1"/>
</dbReference>
<evidence type="ECO:0000313" key="4">
    <source>
        <dbReference type="Proteomes" id="UP000695007"/>
    </source>
</evidence>
<evidence type="ECO:0000256" key="3">
    <source>
        <dbReference type="PROSITE-ProRule" id="PRU00023"/>
    </source>
</evidence>
<dbReference type="Pfam" id="PF00023">
    <property type="entry name" value="Ank"/>
    <property type="match status" value="1"/>
</dbReference>
<dbReference type="PROSITE" id="PS50088">
    <property type="entry name" value="ANK_REPEAT"/>
    <property type="match status" value="8"/>
</dbReference>
<feature type="repeat" description="ANK" evidence="3">
    <location>
        <begin position="295"/>
        <end position="327"/>
    </location>
</feature>
<feature type="repeat" description="ANK" evidence="3">
    <location>
        <begin position="78"/>
        <end position="106"/>
    </location>
</feature>
<feature type="repeat" description="ANK" evidence="3">
    <location>
        <begin position="670"/>
        <end position="707"/>
    </location>
</feature>
<keyword evidence="1" id="KW-0677">Repeat</keyword>
<dbReference type="AlphaFoldDB" id="A0AAJ6YV48"/>
<dbReference type="PRINTS" id="PR01415">
    <property type="entry name" value="ANKYRIN"/>
</dbReference>